<name>A0A1E5LAE5_9BACI</name>
<dbReference type="STRING" id="1305675.BFG57_06750"/>
<sequence length="88" mass="9994">MEYDFDSWDTILYQNRGSDNVYKIKLYGEDGKKLATKTIIQNEADESIDIIDNELRTFCAVIHSNCMKAIISKNCERVPAIGALFLDG</sequence>
<accession>A0A1E5LAE5</accession>
<dbReference type="RefSeq" id="WP_069718833.1">
    <property type="nucleotide sequence ID" value="NZ_MJEH01000064.1"/>
</dbReference>
<gene>
    <name evidence="1" type="ORF">BFG57_06750</name>
</gene>
<dbReference type="EMBL" id="MJEH01000064">
    <property type="protein sequence ID" value="OEH91066.1"/>
    <property type="molecule type" value="Genomic_DNA"/>
</dbReference>
<dbReference type="Proteomes" id="UP000095209">
    <property type="component" value="Unassembled WGS sequence"/>
</dbReference>
<organism evidence="1 2">
    <name type="scientific">Bacillus solimangrovi</name>
    <dbReference type="NCBI Taxonomy" id="1305675"/>
    <lineage>
        <taxon>Bacteria</taxon>
        <taxon>Bacillati</taxon>
        <taxon>Bacillota</taxon>
        <taxon>Bacilli</taxon>
        <taxon>Bacillales</taxon>
        <taxon>Bacillaceae</taxon>
        <taxon>Bacillus</taxon>
    </lineage>
</organism>
<reference evidence="1 2" key="1">
    <citation type="submission" date="2016-08" db="EMBL/GenBank/DDBJ databases">
        <title>Genome of Bacillus solimangrovi GH2-4.</title>
        <authorList>
            <person name="Lim S."/>
            <person name="Kim B.-C."/>
        </authorList>
    </citation>
    <scope>NUCLEOTIDE SEQUENCE [LARGE SCALE GENOMIC DNA]</scope>
    <source>
        <strain evidence="1 2">GH2-4</strain>
    </source>
</reference>
<proteinExistence type="predicted"/>
<keyword evidence="2" id="KW-1185">Reference proteome</keyword>
<dbReference type="AlphaFoldDB" id="A0A1E5LAE5"/>
<comment type="caution">
    <text evidence="1">The sequence shown here is derived from an EMBL/GenBank/DDBJ whole genome shotgun (WGS) entry which is preliminary data.</text>
</comment>
<evidence type="ECO:0000313" key="2">
    <source>
        <dbReference type="Proteomes" id="UP000095209"/>
    </source>
</evidence>
<protein>
    <submittedName>
        <fullName evidence="1">Uncharacterized protein</fullName>
    </submittedName>
</protein>
<evidence type="ECO:0000313" key="1">
    <source>
        <dbReference type="EMBL" id="OEH91066.1"/>
    </source>
</evidence>